<keyword evidence="3" id="KW-1185">Reference proteome</keyword>
<sequence length="481" mass="53754">MWKRMVTPILAVCLCCSLFVGPAFAADTESSKGVGISFEQTADNVFFDFQVDTATYDRVYYNTSVRDGETLVKVVFHSEENPSDQKFVRLHLAQAILPADTSASTTEEGAKLTFSKATPGQRWTNVVNFASDEALQGTIPVNVAGNMVDITASEFEDLSNAIAKSLDRIEGVQYTSADVDLIAQQFGDAFDKSTPYCVAPSFCVCKLPFVFDGTKCVSGDLWKNFQSKVVSQSAVQVQVEEGKPLRTLGDQELLELEDETFNVIFDTYQKRAAKQQMWPYMLYAQSLKRSNVLVVGGGMTQFEPLVMVNSGVNVTVVDSNLNNLKLLNRIADSSQINKNLLHLVYVPNLEGLDELKTEYDVILALDSLTKAPTELLEDVYFVLLSKLRLGGRWIQLAPSKSRYMSEGSPSYKDFAQIYNRHLGVPEETVWYEWLDIPKLMKILAPTKSRFQIIFDGELGSNPVQFPDNFQLIDLLYLGRTQ</sequence>
<name>A0A5B8MST6_9CHLO</name>
<dbReference type="Proteomes" id="UP000316726">
    <property type="component" value="Chromosome 10"/>
</dbReference>
<dbReference type="AlphaFoldDB" id="A0A5B8MST6"/>
<dbReference type="EMBL" id="CP031043">
    <property type="protein sequence ID" value="QDZ23411.1"/>
    <property type="molecule type" value="Genomic_DNA"/>
</dbReference>
<accession>A0A5B8MST6</accession>
<feature type="signal peptide" evidence="1">
    <location>
        <begin position="1"/>
        <end position="25"/>
    </location>
</feature>
<evidence type="ECO:0000313" key="3">
    <source>
        <dbReference type="Proteomes" id="UP000316726"/>
    </source>
</evidence>
<dbReference type="InterPro" id="IPR029063">
    <property type="entry name" value="SAM-dependent_MTases_sf"/>
</dbReference>
<feature type="chain" id="PRO_5023068755" description="S-adenosyl-L-methionine-dependent methyltransferase" evidence="1">
    <location>
        <begin position="26"/>
        <end position="481"/>
    </location>
</feature>
<gene>
    <name evidence="2" type="ORF">A3770_10p59290</name>
</gene>
<evidence type="ECO:0000313" key="2">
    <source>
        <dbReference type="EMBL" id="QDZ23411.1"/>
    </source>
</evidence>
<proteinExistence type="predicted"/>
<reference evidence="2 3" key="1">
    <citation type="submission" date="2018-07" db="EMBL/GenBank/DDBJ databases">
        <title>The complete nuclear genome of the prasinophyte Chloropicon primus (CCMP1205).</title>
        <authorList>
            <person name="Pombert J.-F."/>
            <person name="Otis C."/>
            <person name="Turmel M."/>
            <person name="Lemieux C."/>
        </authorList>
    </citation>
    <scope>NUCLEOTIDE SEQUENCE [LARGE SCALE GENOMIC DNA]</scope>
    <source>
        <strain evidence="2 3">CCMP1205</strain>
    </source>
</reference>
<evidence type="ECO:0000256" key="1">
    <source>
        <dbReference type="SAM" id="SignalP"/>
    </source>
</evidence>
<evidence type="ECO:0008006" key="4">
    <source>
        <dbReference type="Google" id="ProtNLM"/>
    </source>
</evidence>
<organism evidence="2 3">
    <name type="scientific">Chloropicon primus</name>
    <dbReference type="NCBI Taxonomy" id="1764295"/>
    <lineage>
        <taxon>Eukaryota</taxon>
        <taxon>Viridiplantae</taxon>
        <taxon>Chlorophyta</taxon>
        <taxon>Chloropicophyceae</taxon>
        <taxon>Chloropicales</taxon>
        <taxon>Chloropicaceae</taxon>
        <taxon>Chloropicon</taxon>
    </lineage>
</organism>
<dbReference type="SUPFAM" id="SSF53335">
    <property type="entry name" value="S-adenosyl-L-methionine-dependent methyltransferases"/>
    <property type="match status" value="1"/>
</dbReference>
<keyword evidence="1" id="KW-0732">Signal</keyword>
<protein>
    <recommendedName>
        <fullName evidence="4">S-adenosyl-L-methionine-dependent methyltransferase</fullName>
    </recommendedName>
</protein>